<keyword evidence="1 6" id="KW-0597">Phosphoprotein</keyword>
<evidence type="ECO:0000256" key="3">
    <source>
        <dbReference type="ARBA" id="ARBA00023015"/>
    </source>
</evidence>
<feature type="modified residue" description="4-aspartylphosphate" evidence="6">
    <location>
        <position position="54"/>
    </location>
</feature>
<keyword evidence="4 7" id="KW-0238">DNA-binding</keyword>
<dbReference type="InterPro" id="IPR016032">
    <property type="entry name" value="Sig_transdc_resp-reg_C-effctor"/>
</dbReference>
<dbReference type="GO" id="GO:0032993">
    <property type="term" value="C:protein-DNA complex"/>
    <property type="evidence" value="ECO:0007669"/>
    <property type="project" value="TreeGrafter"/>
</dbReference>
<keyword evidence="3" id="KW-0805">Transcription regulation</keyword>
<dbReference type="InterPro" id="IPR036388">
    <property type="entry name" value="WH-like_DNA-bd_sf"/>
</dbReference>
<evidence type="ECO:0000313" key="10">
    <source>
        <dbReference type="EMBL" id="KJV10004.1"/>
    </source>
</evidence>
<evidence type="ECO:0000256" key="5">
    <source>
        <dbReference type="ARBA" id="ARBA00023163"/>
    </source>
</evidence>
<evidence type="ECO:0000256" key="4">
    <source>
        <dbReference type="ARBA" id="ARBA00023125"/>
    </source>
</evidence>
<dbReference type="OrthoDB" id="9801602at2"/>
<evidence type="ECO:0000256" key="6">
    <source>
        <dbReference type="PROSITE-ProRule" id="PRU00169"/>
    </source>
</evidence>
<evidence type="ECO:0000259" key="8">
    <source>
        <dbReference type="PROSITE" id="PS50110"/>
    </source>
</evidence>
<name>A0A0F3IWL5_9PROT</name>
<dbReference type="AlphaFoldDB" id="A0A0F3IWL5"/>
<feature type="domain" description="Response regulatory" evidence="8">
    <location>
        <begin position="5"/>
        <end position="118"/>
    </location>
</feature>
<evidence type="ECO:0000313" key="11">
    <source>
        <dbReference type="Proteomes" id="UP000033774"/>
    </source>
</evidence>
<dbReference type="InterPro" id="IPR001867">
    <property type="entry name" value="OmpR/PhoB-type_DNA-bd"/>
</dbReference>
<keyword evidence="2" id="KW-0902">Two-component regulatory system</keyword>
<dbReference type="PATRIC" id="fig|552518.3.peg.781"/>
<dbReference type="SMART" id="SM00862">
    <property type="entry name" value="Trans_reg_C"/>
    <property type="match status" value="1"/>
</dbReference>
<gene>
    <name evidence="10" type="ORF">VZ95_07830</name>
</gene>
<evidence type="ECO:0000259" key="9">
    <source>
        <dbReference type="PROSITE" id="PS51755"/>
    </source>
</evidence>
<dbReference type="Pfam" id="PF00486">
    <property type="entry name" value="Trans_reg_C"/>
    <property type="match status" value="1"/>
</dbReference>
<reference evidence="10 11" key="1">
    <citation type="submission" date="2015-03" db="EMBL/GenBank/DDBJ databases">
        <title>Draft genome sequence of Elstera litoralis.</title>
        <authorList>
            <person name="Rahalkar M.C."/>
            <person name="Dhakephalkar P.K."/>
            <person name="Pore S.D."/>
            <person name="Arora P."/>
            <person name="Kapse N.G."/>
            <person name="Pandit P.S."/>
        </authorList>
    </citation>
    <scope>NUCLEOTIDE SEQUENCE [LARGE SCALE GENOMIC DNA]</scope>
    <source>
        <strain evidence="10 11">Dia-1</strain>
    </source>
</reference>
<dbReference type="InterPro" id="IPR001789">
    <property type="entry name" value="Sig_transdc_resp-reg_receiver"/>
</dbReference>
<dbReference type="GO" id="GO:0000156">
    <property type="term" value="F:phosphorelay response regulator activity"/>
    <property type="evidence" value="ECO:0007669"/>
    <property type="project" value="TreeGrafter"/>
</dbReference>
<protein>
    <submittedName>
        <fullName evidence="10">Transcriptional regulator</fullName>
    </submittedName>
</protein>
<evidence type="ECO:0000256" key="1">
    <source>
        <dbReference type="ARBA" id="ARBA00022553"/>
    </source>
</evidence>
<dbReference type="SMART" id="SM00448">
    <property type="entry name" value="REC"/>
    <property type="match status" value="1"/>
</dbReference>
<dbReference type="GO" id="GO:0006355">
    <property type="term" value="P:regulation of DNA-templated transcription"/>
    <property type="evidence" value="ECO:0007669"/>
    <property type="project" value="InterPro"/>
</dbReference>
<dbReference type="CDD" id="cd00383">
    <property type="entry name" value="trans_reg_C"/>
    <property type="match status" value="1"/>
</dbReference>
<dbReference type="PANTHER" id="PTHR48111">
    <property type="entry name" value="REGULATOR OF RPOS"/>
    <property type="match status" value="1"/>
</dbReference>
<dbReference type="GO" id="GO:0005829">
    <property type="term" value="C:cytosol"/>
    <property type="evidence" value="ECO:0007669"/>
    <property type="project" value="TreeGrafter"/>
</dbReference>
<evidence type="ECO:0000256" key="2">
    <source>
        <dbReference type="ARBA" id="ARBA00023012"/>
    </source>
</evidence>
<dbReference type="Pfam" id="PF00072">
    <property type="entry name" value="Response_reg"/>
    <property type="match status" value="1"/>
</dbReference>
<feature type="DNA-binding region" description="OmpR/PhoB-type" evidence="7">
    <location>
        <begin position="122"/>
        <end position="225"/>
    </location>
</feature>
<dbReference type="InterPro" id="IPR011006">
    <property type="entry name" value="CheY-like_superfamily"/>
</dbReference>
<keyword evidence="5" id="KW-0804">Transcription</keyword>
<dbReference type="GO" id="GO:0000976">
    <property type="term" value="F:transcription cis-regulatory region binding"/>
    <property type="evidence" value="ECO:0007669"/>
    <property type="project" value="TreeGrafter"/>
</dbReference>
<dbReference type="Gene3D" id="6.10.250.690">
    <property type="match status" value="1"/>
</dbReference>
<dbReference type="Gene3D" id="3.40.50.2300">
    <property type="match status" value="1"/>
</dbReference>
<dbReference type="SUPFAM" id="SSF52172">
    <property type="entry name" value="CheY-like"/>
    <property type="match status" value="1"/>
</dbReference>
<sequence>MSQAHILIVDDEPGIAEIIGAYLERDGFEASWLSTGAAVLPWLATVQPDLILLDLMLPEVDGMTLCRTIRTTSSVPIIMVTARVDEIDRLLGLELGADDYICKPFSPREVVARIKAVLRRQAPTATAAPPDQGFVIDPETMIASVKGVRIDLTPTEFKLLAVLATHPGKVYSRAQLLDHLSDGYKDVFDRSIDSHIKNLRRKLAAAAPGVELVQSVYGVGYRFERSDLA</sequence>
<dbReference type="PANTHER" id="PTHR48111:SF59">
    <property type="entry name" value="TRANSCRIPTIONAL REGULATORY PROTEIN BAER"/>
    <property type="match status" value="1"/>
</dbReference>
<dbReference type="PROSITE" id="PS50110">
    <property type="entry name" value="RESPONSE_REGULATORY"/>
    <property type="match status" value="1"/>
</dbReference>
<comment type="caution">
    <text evidence="10">The sequence shown here is derived from an EMBL/GenBank/DDBJ whole genome shotgun (WGS) entry which is preliminary data.</text>
</comment>
<dbReference type="FunFam" id="3.40.50.2300:FF:000001">
    <property type="entry name" value="DNA-binding response regulator PhoB"/>
    <property type="match status" value="1"/>
</dbReference>
<accession>A0A0F3IWL5</accession>
<dbReference type="EMBL" id="LAJY01000173">
    <property type="protein sequence ID" value="KJV10004.1"/>
    <property type="molecule type" value="Genomic_DNA"/>
</dbReference>
<dbReference type="SUPFAM" id="SSF46894">
    <property type="entry name" value="C-terminal effector domain of the bipartite response regulators"/>
    <property type="match status" value="1"/>
</dbReference>
<keyword evidence="11" id="KW-1185">Reference proteome</keyword>
<dbReference type="Gene3D" id="1.10.10.10">
    <property type="entry name" value="Winged helix-like DNA-binding domain superfamily/Winged helix DNA-binding domain"/>
    <property type="match status" value="1"/>
</dbReference>
<proteinExistence type="predicted"/>
<evidence type="ECO:0000256" key="7">
    <source>
        <dbReference type="PROSITE-ProRule" id="PRU01091"/>
    </source>
</evidence>
<dbReference type="InterPro" id="IPR039420">
    <property type="entry name" value="WalR-like"/>
</dbReference>
<dbReference type="RefSeq" id="WP_045775355.1">
    <property type="nucleotide sequence ID" value="NZ_LAJY01000173.1"/>
</dbReference>
<feature type="domain" description="OmpR/PhoB-type" evidence="9">
    <location>
        <begin position="122"/>
        <end position="225"/>
    </location>
</feature>
<dbReference type="Proteomes" id="UP000033774">
    <property type="component" value="Unassembled WGS sequence"/>
</dbReference>
<organism evidence="10 11">
    <name type="scientific">Elstera litoralis</name>
    <dbReference type="NCBI Taxonomy" id="552518"/>
    <lineage>
        <taxon>Bacteria</taxon>
        <taxon>Pseudomonadati</taxon>
        <taxon>Pseudomonadota</taxon>
        <taxon>Alphaproteobacteria</taxon>
        <taxon>Rhodospirillales</taxon>
        <taxon>Rhodospirillaceae</taxon>
        <taxon>Elstera</taxon>
    </lineage>
</organism>
<dbReference type="PROSITE" id="PS51755">
    <property type="entry name" value="OMPR_PHOB"/>
    <property type="match status" value="1"/>
</dbReference>